<keyword evidence="1" id="KW-0805">Transcription regulation</keyword>
<dbReference type="SMART" id="SM00342">
    <property type="entry name" value="HTH_ARAC"/>
    <property type="match status" value="1"/>
</dbReference>
<evidence type="ECO:0000256" key="2">
    <source>
        <dbReference type="ARBA" id="ARBA00023125"/>
    </source>
</evidence>
<dbReference type="PRINTS" id="PR00032">
    <property type="entry name" value="HTHARAC"/>
</dbReference>
<keyword evidence="2" id="KW-0238">DNA-binding</keyword>
<evidence type="ECO:0000256" key="3">
    <source>
        <dbReference type="ARBA" id="ARBA00023163"/>
    </source>
</evidence>
<dbReference type="SUPFAM" id="SSF46689">
    <property type="entry name" value="Homeodomain-like"/>
    <property type="match status" value="1"/>
</dbReference>
<gene>
    <name evidence="5" type="ORF">JK358_34980</name>
</gene>
<sequence>MEDNWFPLPRAEACVALAARKGWDLSDIPGAIGTPSSEASGVRLTALLIRRLWQLTGDEMFGLGSHPVPRGAFQVLCLAVSSAPDLGTTLERFADAATVFPGLPRFSLHVGRQETRWAADVRLIDDAEHLVADASVVFTHRLLGWLTGCPLPVRRVELCYPKPHDVTALERNLPAPIAFDCESAALIIDSGLLGTPIVQSEHELGTFLSTAPSGFLAPPEHLASLREQVRCLLDAERGGQWKTVEAIARHLNMSSATLRRKLRAEHTTVSELRDEVLRTAAMNGLSQGRETIAELAARLGFSEPSAFTRAFRRWTGLTPHNYRTAFRQTTEKATVA</sequence>
<dbReference type="RefSeq" id="WP_201956717.1">
    <property type="nucleotide sequence ID" value="NZ_JAERRJ010000018.1"/>
</dbReference>
<dbReference type="Pfam" id="PF12833">
    <property type="entry name" value="HTH_18"/>
    <property type="match status" value="1"/>
</dbReference>
<comment type="caution">
    <text evidence="5">The sequence shown here is derived from an EMBL/GenBank/DDBJ whole genome shotgun (WGS) entry which is preliminary data.</text>
</comment>
<evidence type="ECO:0000256" key="1">
    <source>
        <dbReference type="ARBA" id="ARBA00023015"/>
    </source>
</evidence>
<evidence type="ECO:0000313" key="5">
    <source>
        <dbReference type="EMBL" id="MBL1079622.1"/>
    </source>
</evidence>
<dbReference type="PANTHER" id="PTHR47894">
    <property type="entry name" value="HTH-TYPE TRANSCRIPTIONAL REGULATOR GADX"/>
    <property type="match status" value="1"/>
</dbReference>
<dbReference type="InterPro" id="IPR018060">
    <property type="entry name" value="HTH_AraC"/>
</dbReference>
<reference evidence="5 6" key="1">
    <citation type="submission" date="2021-01" db="EMBL/GenBank/DDBJ databases">
        <title>WGS of actinomycetes isolated from Thailand.</title>
        <authorList>
            <person name="Thawai C."/>
        </authorList>
    </citation>
    <scope>NUCLEOTIDE SEQUENCE [LARGE SCALE GENOMIC DNA]</scope>
    <source>
        <strain evidence="5 6">LPG 2</strain>
    </source>
</reference>
<dbReference type="PROSITE" id="PS01124">
    <property type="entry name" value="HTH_ARAC_FAMILY_2"/>
    <property type="match status" value="1"/>
</dbReference>
<name>A0ABS1MG78_9NOCA</name>
<dbReference type="InterPro" id="IPR009057">
    <property type="entry name" value="Homeodomain-like_sf"/>
</dbReference>
<dbReference type="Gene3D" id="1.10.10.60">
    <property type="entry name" value="Homeodomain-like"/>
    <property type="match status" value="1"/>
</dbReference>
<dbReference type="InterPro" id="IPR020449">
    <property type="entry name" value="Tscrpt_reg_AraC-type_HTH"/>
</dbReference>
<dbReference type="Proteomes" id="UP000602198">
    <property type="component" value="Unassembled WGS sequence"/>
</dbReference>
<evidence type="ECO:0000259" key="4">
    <source>
        <dbReference type="PROSITE" id="PS01124"/>
    </source>
</evidence>
<organism evidence="5 6">
    <name type="scientific">Nocardia acididurans</name>
    <dbReference type="NCBI Taxonomy" id="2802282"/>
    <lineage>
        <taxon>Bacteria</taxon>
        <taxon>Bacillati</taxon>
        <taxon>Actinomycetota</taxon>
        <taxon>Actinomycetes</taxon>
        <taxon>Mycobacteriales</taxon>
        <taxon>Nocardiaceae</taxon>
        <taxon>Nocardia</taxon>
    </lineage>
</organism>
<dbReference type="PANTHER" id="PTHR47894:SF1">
    <property type="entry name" value="HTH-TYPE TRANSCRIPTIONAL REGULATOR VQSM"/>
    <property type="match status" value="1"/>
</dbReference>
<accession>A0ABS1MG78</accession>
<dbReference type="InterPro" id="IPR032687">
    <property type="entry name" value="AraC-type_N"/>
</dbReference>
<keyword evidence="3" id="KW-0804">Transcription</keyword>
<proteinExistence type="predicted"/>
<dbReference type="Pfam" id="PF12625">
    <property type="entry name" value="Arabinose_bd"/>
    <property type="match status" value="1"/>
</dbReference>
<evidence type="ECO:0000313" key="6">
    <source>
        <dbReference type="Proteomes" id="UP000602198"/>
    </source>
</evidence>
<dbReference type="EMBL" id="JAERRJ010000018">
    <property type="protein sequence ID" value="MBL1079622.1"/>
    <property type="molecule type" value="Genomic_DNA"/>
</dbReference>
<feature type="domain" description="HTH araC/xylS-type" evidence="4">
    <location>
        <begin position="227"/>
        <end position="325"/>
    </location>
</feature>
<keyword evidence="6" id="KW-1185">Reference proteome</keyword>
<protein>
    <submittedName>
        <fullName evidence="5">AraC family transcriptional regulator ligand-binding domain-containing protein</fullName>
    </submittedName>
</protein>